<keyword evidence="5" id="KW-0547">Nucleotide-binding</keyword>
<dbReference type="GO" id="GO:0005829">
    <property type="term" value="C:cytosol"/>
    <property type="evidence" value="ECO:0007669"/>
    <property type="project" value="TreeGrafter"/>
</dbReference>
<dbReference type="InterPro" id="IPR000253">
    <property type="entry name" value="FHA_dom"/>
</dbReference>
<dbReference type="InterPro" id="IPR050058">
    <property type="entry name" value="Ala-tRNA_ligase"/>
</dbReference>
<evidence type="ECO:0000256" key="3">
    <source>
        <dbReference type="ARBA" id="ARBA00022555"/>
    </source>
</evidence>
<evidence type="ECO:0000256" key="2">
    <source>
        <dbReference type="ARBA" id="ARBA00013168"/>
    </source>
</evidence>
<evidence type="ECO:0000313" key="12">
    <source>
        <dbReference type="EMBL" id="GAG70766.1"/>
    </source>
</evidence>
<reference evidence="12" key="1">
    <citation type="journal article" date="2014" name="Front. Microbiol.">
        <title>High frequency of phylogenetically diverse reductive dehalogenase-homologous genes in deep subseafloor sedimentary metagenomes.</title>
        <authorList>
            <person name="Kawai M."/>
            <person name="Futagami T."/>
            <person name="Toyoda A."/>
            <person name="Takaki Y."/>
            <person name="Nishi S."/>
            <person name="Hori S."/>
            <person name="Arai W."/>
            <person name="Tsubouchi T."/>
            <person name="Morono Y."/>
            <person name="Uchiyama I."/>
            <person name="Ito T."/>
            <person name="Fujiyama A."/>
            <person name="Inagaki F."/>
            <person name="Takami H."/>
        </authorList>
    </citation>
    <scope>NUCLEOTIDE SEQUENCE</scope>
    <source>
        <strain evidence="12">Expedition CK06-06</strain>
    </source>
</reference>
<keyword evidence="3" id="KW-0820">tRNA-binding</keyword>
<dbReference type="SUPFAM" id="SSF50447">
    <property type="entry name" value="Translation proteins"/>
    <property type="match status" value="1"/>
</dbReference>
<dbReference type="EMBL" id="BART01002975">
    <property type="protein sequence ID" value="GAG70766.1"/>
    <property type="molecule type" value="Genomic_DNA"/>
</dbReference>
<dbReference type="GO" id="GO:0002161">
    <property type="term" value="F:aminoacyl-tRNA deacylase activity"/>
    <property type="evidence" value="ECO:0007669"/>
    <property type="project" value="TreeGrafter"/>
</dbReference>
<dbReference type="Gene3D" id="2.40.30.130">
    <property type="match status" value="1"/>
</dbReference>
<evidence type="ECO:0000256" key="9">
    <source>
        <dbReference type="ARBA" id="ARBA00023146"/>
    </source>
</evidence>
<organism evidence="12">
    <name type="scientific">marine sediment metagenome</name>
    <dbReference type="NCBI Taxonomy" id="412755"/>
    <lineage>
        <taxon>unclassified sequences</taxon>
        <taxon>metagenomes</taxon>
        <taxon>ecological metagenomes</taxon>
    </lineage>
</organism>
<dbReference type="EC" id="6.1.1.7" evidence="2"/>
<dbReference type="InterPro" id="IPR018164">
    <property type="entry name" value="Ala-tRNA-synth_IIc_N"/>
</dbReference>
<dbReference type="PROSITE" id="PS50006">
    <property type="entry name" value="FHA_DOMAIN"/>
    <property type="match status" value="1"/>
</dbReference>
<evidence type="ECO:0000256" key="1">
    <source>
        <dbReference type="ARBA" id="ARBA00008226"/>
    </source>
</evidence>
<feature type="domain" description="Alanyl-transfer RNA synthetases family profile" evidence="11">
    <location>
        <begin position="1"/>
        <end position="412"/>
    </location>
</feature>
<dbReference type="Pfam" id="PF01411">
    <property type="entry name" value="tRNA-synt_2c"/>
    <property type="match status" value="1"/>
</dbReference>
<evidence type="ECO:0000256" key="6">
    <source>
        <dbReference type="ARBA" id="ARBA00022840"/>
    </source>
</evidence>
<evidence type="ECO:0000259" key="11">
    <source>
        <dbReference type="PROSITE" id="PS50860"/>
    </source>
</evidence>
<keyword evidence="7" id="KW-0694">RNA-binding</keyword>
<dbReference type="PRINTS" id="PR00980">
    <property type="entry name" value="TRNASYNTHALA"/>
</dbReference>
<feature type="non-terminal residue" evidence="12">
    <location>
        <position position="412"/>
    </location>
</feature>
<name>X1BFH3_9ZZZZ</name>
<dbReference type="SUPFAM" id="SSF55186">
    <property type="entry name" value="ThrRS/AlaRS common domain"/>
    <property type="match status" value="1"/>
</dbReference>
<dbReference type="GO" id="GO:0005524">
    <property type="term" value="F:ATP binding"/>
    <property type="evidence" value="ECO:0007669"/>
    <property type="project" value="UniProtKB-KW"/>
</dbReference>
<dbReference type="GO" id="GO:0004813">
    <property type="term" value="F:alanine-tRNA ligase activity"/>
    <property type="evidence" value="ECO:0007669"/>
    <property type="project" value="UniProtKB-EC"/>
</dbReference>
<dbReference type="FunFam" id="3.30.980.10:FF:000004">
    <property type="entry name" value="Alanine--tRNA ligase, cytoplasmic"/>
    <property type="match status" value="1"/>
</dbReference>
<dbReference type="InterPro" id="IPR018165">
    <property type="entry name" value="Ala-tRNA-synth_IIc_core"/>
</dbReference>
<comment type="caution">
    <text evidence="12">The sequence shown here is derived from an EMBL/GenBank/DDBJ whole genome shotgun (WGS) entry which is preliminary data.</text>
</comment>
<gene>
    <name evidence="12" type="ORF">S01H4_08601</name>
</gene>
<comment type="similarity">
    <text evidence="1">Belongs to the class-II aminoacyl-tRNA synthetase family.</text>
</comment>
<dbReference type="GO" id="GO:0006419">
    <property type="term" value="P:alanyl-tRNA aminoacylation"/>
    <property type="evidence" value="ECO:0007669"/>
    <property type="project" value="InterPro"/>
</dbReference>
<feature type="non-terminal residue" evidence="12">
    <location>
        <position position="1"/>
    </location>
</feature>
<dbReference type="InterPro" id="IPR018163">
    <property type="entry name" value="Thr/Ala-tRNA-synth_IIc_edit"/>
</dbReference>
<dbReference type="AlphaFoldDB" id="X1BFH3"/>
<accession>X1BFH3</accession>
<keyword evidence="9" id="KW-0030">Aminoacyl-tRNA synthetase</keyword>
<evidence type="ECO:0000256" key="5">
    <source>
        <dbReference type="ARBA" id="ARBA00022741"/>
    </source>
</evidence>
<proteinExistence type="inferred from homology"/>
<keyword evidence="6" id="KW-0067">ATP-binding</keyword>
<dbReference type="InterPro" id="IPR002318">
    <property type="entry name" value="Ala-tRNA-lgiase_IIc"/>
</dbReference>
<evidence type="ECO:0000256" key="7">
    <source>
        <dbReference type="ARBA" id="ARBA00022884"/>
    </source>
</evidence>
<sequence length="412" mass="46747">TGMGLERLVAIMQNVESVFDTDLYNEIIKEIERLSNKKFGISSDLGRSFRITADHLKGATFLISDGVFPSNEGRGYVLRRIIRRAITNGKSLGIKDEFITKISEIVINIMSSVYPELKDKRDYILDVLETEEKKFYKTLIEGTKILEENIKQLKKLKKSVIPGDIAFKLYDTYGFPIDLTKNIANKYDFTTDTETYRTYMEEQKNRSRSVKGFFDKDEEALKLYSSIVKGKKIKFVGYEKDFVKTDVVGIISKGVEVQKVSNGDEAEIIISETPFYAEKGGQVGDIGHIVSETGEFSVDNTFPIDDILNSHQGKVIDGEIKIGQIVEAKIDIKNRISISKNHTATHLLHWALRTVLGDHVNQSGSLVEAGRLRFDFTHHLSLSNEQREKVENLVNKMIFANHDVRAYITTLD</sequence>
<evidence type="ECO:0000259" key="10">
    <source>
        <dbReference type="PROSITE" id="PS50006"/>
    </source>
</evidence>
<feature type="domain" description="FHA" evidence="10">
    <location>
        <begin position="320"/>
        <end position="372"/>
    </location>
</feature>
<dbReference type="SUPFAM" id="SSF101353">
    <property type="entry name" value="Putative anticodon-binding domain of alanyl-tRNA synthetase (AlaRS)"/>
    <property type="match status" value="1"/>
</dbReference>
<dbReference type="PANTHER" id="PTHR11777">
    <property type="entry name" value="ALANYL-TRNA SYNTHETASE"/>
    <property type="match status" value="1"/>
</dbReference>
<keyword evidence="8" id="KW-0648">Protein biosynthesis</keyword>
<dbReference type="PROSITE" id="PS50860">
    <property type="entry name" value="AA_TRNA_LIGASE_II_ALA"/>
    <property type="match status" value="1"/>
</dbReference>
<dbReference type="Gene3D" id="3.30.980.10">
    <property type="entry name" value="Threonyl-trna Synthetase, Chain A, domain 2"/>
    <property type="match status" value="1"/>
</dbReference>
<dbReference type="InterPro" id="IPR009000">
    <property type="entry name" value="Transl_B-barrel_sf"/>
</dbReference>
<evidence type="ECO:0000256" key="4">
    <source>
        <dbReference type="ARBA" id="ARBA00022598"/>
    </source>
</evidence>
<keyword evidence="4" id="KW-0436">Ligase</keyword>
<dbReference type="GO" id="GO:0000049">
    <property type="term" value="F:tRNA binding"/>
    <property type="evidence" value="ECO:0007669"/>
    <property type="project" value="UniProtKB-KW"/>
</dbReference>
<evidence type="ECO:0000256" key="8">
    <source>
        <dbReference type="ARBA" id="ARBA00022917"/>
    </source>
</evidence>
<protein>
    <recommendedName>
        <fullName evidence="2">alanine--tRNA ligase</fullName>
        <ecNumber evidence="2">6.1.1.7</ecNumber>
    </recommendedName>
</protein>
<dbReference type="InterPro" id="IPR018162">
    <property type="entry name" value="Ala-tRNA-ligase_IIc_anticod-bd"/>
</dbReference>
<dbReference type="PANTHER" id="PTHR11777:SF9">
    <property type="entry name" value="ALANINE--TRNA LIGASE, CYTOPLASMIC"/>
    <property type="match status" value="1"/>
</dbReference>